<protein>
    <submittedName>
        <fullName evidence="2">Uncharacterized protein</fullName>
    </submittedName>
</protein>
<sequence>MYRNIRDIAIAIPPNVLTAKHLKCLLEINGLFNPMSEVLLFTDSCNVRDVAYPDDYKFADLYNTNKHRYIFITKRAEPYVNSQTSGPSEESDRKCRELCEEMSALKASNESEVKALEAQLKSAIDSMQTMEKEINDLRQNLSEMSLKNSELSEELLALKASKHIIESDVKQLPQEMNAQNISCSASVPQDMSSSCSSIGSHNQLTTNSDKTRDQINNQEIMTEMRDQIKDQNRLTNDLLNEEMLTEIKVIRDDLKNVNRQMSFGLR</sequence>
<keyword evidence="1" id="KW-0175">Coiled coil</keyword>
<evidence type="ECO:0000256" key="1">
    <source>
        <dbReference type="SAM" id="Coils"/>
    </source>
</evidence>
<organism evidence="2">
    <name type="scientific">Medioppia subpectinata</name>
    <dbReference type="NCBI Taxonomy" id="1979941"/>
    <lineage>
        <taxon>Eukaryota</taxon>
        <taxon>Metazoa</taxon>
        <taxon>Ecdysozoa</taxon>
        <taxon>Arthropoda</taxon>
        <taxon>Chelicerata</taxon>
        <taxon>Arachnida</taxon>
        <taxon>Acari</taxon>
        <taxon>Acariformes</taxon>
        <taxon>Sarcoptiformes</taxon>
        <taxon>Oribatida</taxon>
        <taxon>Brachypylina</taxon>
        <taxon>Oppioidea</taxon>
        <taxon>Oppiidae</taxon>
        <taxon>Medioppia</taxon>
    </lineage>
</organism>
<gene>
    <name evidence="2" type="ORF">OSB1V03_LOCUS20604</name>
</gene>
<dbReference type="AlphaFoldDB" id="A0A7R9LPU0"/>
<reference evidence="2" key="1">
    <citation type="submission" date="2020-11" db="EMBL/GenBank/DDBJ databases">
        <authorList>
            <person name="Tran Van P."/>
        </authorList>
    </citation>
    <scope>NUCLEOTIDE SEQUENCE</scope>
</reference>
<name>A0A7R9LPU0_9ACAR</name>
<accession>A0A7R9LPU0</accession>
<feature type="non-terminal residue" evidence="2">
    <location>
        <position position="1"/>
    </location>
</feature>
<feature type="coiled-coil region" evidence="1">
    <location>
        <begin position="221"/>
        <end position="260"/>
    </location>
</feature>
<dbReference type="EMBL" id="CAJPIZ010034712">
    <property type="protein sequence ID" value="CAG2120658.1"/>
    <property type="molecule type" value="Genomic_DNA"/>
</dbReference>
<dbReference type="EMBL" id="OC889287">
    <property type="protein sequence ID" value="CAD7645641.1"/>
    <property type="molecule type" value="Genomic_DNA"/>
</dbReference>
<keyword evidence="3" id="KW-1185">Reference proteome</keyword>
<dbReference type="Proteomes" id="UP000759131">
    <property type="component" value="Unassembled WGS sequence"/>
</dbReference>
<evidence type="ECO:0000313" key="3">
    <source>
        <dbReference type="Proteomes" id="UP000759131"/>
    </source>
</evidence>
<evidence type="ECO:0000313" key="2">
    <source>
        <dbReference type="EMBL" id="CAD7645641.1"/>
    </source>
</evidence>
<proteinExistence type="predicted"/>
<feature type="coiled-coil region" evidence="1">
    <location>
        <begin position="99"/>
        <end position="161"/>
    </location>
</feature>